<dbReference type="AlphaFoldDB" id="A0A3Q2QY93"/>
<reference evidence="10" key="1">
    <citation type="submission" date="2025-08" db="UniProtKB">
        <authorList>
            <consortium name="Ensembl"/>
        </authorList>
    </citation>
    <scope>IDENTIFICATION</scope>
</reference>
<proteinExistence type="inferred from homology"/>
<dbReference type="Pfam" id="PF08146">
    <property type="entry name" value="BP28CT"/>
    <property type="match status" value="1"/>
</dbReference>
<evidence type="ECO:0000256" key="1">
    <source>
        <dbReference type="ARBA" id="ARBA00004604"/>
    </source>
</evidence>
<keyword evidence="6 7" id="KW-0687">Ribonucleoprotein</keyword>
<feature type="domain" description="BP28 C-terminal" evidence="9">
    <location>
        <begin position="63"/>
        <end position="214"/>
    </location>
</feature>
<accession>A0A3Q2QY93</accession>
<dbReference type="Ensembl" id="ENSFHET00000034200.1">
    <property type="protein sequence ID" value="ENSFHEP00000032939.1"/>
    <property type="gene ID" value="ENSFHEG00000019757.1"/>
</dbReference>
<evidence type="ECO:0000256" key="6">
    <source>
        <dbReference type="ARBA" id="ARBA00023274"/>
    </source>
</evidence>
<evidence type="ECO:0000256" key="5">
    <source>
        <dbReference type="ARBA" id="ARBA00023242"/>
    </source>
</evidence>
<protein>
    <recommendedName>
        <fullName evidence="7">HEAT repeat-containing protein 1</fullName>
    </recommendedName>
</protein>
<reference evidence="10" key="2">
    <citation type="submission" date="2025-09" db="UniProtKB">
        <authorList>
            <consortium name="Ensembl"/>
        </authorList>
    </citation>
    <scope>IDENTIFICATION</scope>
</reference>
<dbReference type="GO" id="GO:0030686">
    <property type="term" value="C:90S preribosome"/>
    <property type="evidence" value="ECO:0007669"/>
    <property type="project" value="TreeGrafter"/>
</dbReference>
<evidence type="ECO:0000256" key="4">
    <source>
        <dbReference type="ARBA" id="ARBA00022552"/>
    </source>
</evidence>
<name>A0A3Q2QY93_FUNHE</name>
<dbReference type="PANTHER" id="PTHR13457">
    <property type="entry name" value="BAP28"/>
    <property type="match status" value="1"/>
</dbReference>
<dbReference type="PANTHER" id="PTHR13457:SF1">
    <property type="entry name" value="HEAT REPEAT-CONTAINING PROTEIN 1"/>
    <property type="match status" value="1"/>
</dbReference>
<dbReference type="GO" id="GO:0030515">
    <property type="term" value="F:snoRNA binding"/>
    <property type="evidence" value="ECO:0007669"/>
    <property type="project" value="TreeGrafter"/>
</dbReference>
<evidence type="ECO:0000256" key="3">
    <source>
        <dbReference type="ARBA" id="ARBA00022517"/>
    </source>
</evidence>
<dbReference type="GO" id="GO:0032040">
    <property type="term" value="C:small-subunit processome"/>
    <property type="evidence" value="ECO:0007669"/>
    <property type="project" value="TreeGrafter"/>
</dbReference>
<evidence type="ECO:0000313" key="10">
    <source>
        <dbReference type="Ensembl" id="ENSFHEP00000032939.1"/>
    </source>
</evidence>
<dbReference type="InterPro" id="IPR012954">
    <property type="entry name" value="BP28_C_dom"/>
</dbReference>
<dbReference type="GO" id="GO:0034455">
    <property type="term" value="C:t-UTP complex"/>
    <property type="evidence" value="ECO:0007669"/>
    <property type="project" value="TreeGrafter"/>
</dbReference>
<evidence type="ECO:0000256" key="7">
    <source>
        <dbReference type="RuleBase" id="RU367065"/>
    </source>
</evidence>
<keyword evidence="11" id="KW-1185">Reference proteome</keyword>
<dbReference type="SMART" id="SM01036">
    <property type="entry name" value="BP28CT"/>
    <property type="match status" value="1"/>
</dbReference>
<dbReference type="InterPro" id="IPR011989">
    <property type="entry name" value="ARM-like"/>
</dbReference>
<dbReference type="InterPro" id="IPR016024">
    <property type="entry name" value="ARM-type_fold"/>
</dbReference>
<comment type="similarity">
    <text evidence="2 7">Belongs to the HEATR1/UTP10 family.</text>
</comment>
<comment type="subcellular location">
    <subcellularLocation>
        <location evidence="1 7">Nucleus</location>
        <location evidence="1 7">Nucleolus</location>
    </subcellularLocation>
</comment>
<evidence type="ECO:0000256" key="8">
    <source>
        <dbReference type="SAM" id="Coils"/>
    </source>
</evidence>
<dbReference type="GO" id="GO:0000462">
    <property type="term" value="P:maturation of SSU-rRNA from tricistronic rRNA transcript (SSU-rRNA, 5.8S rRNA, LSU-rRNA)"/>
    <property type="evidence" value="ECO:0007669"/>
    <property type="project" value="TreeGrafter"/>
</dbReference>
<dbReference type="Proteomes" id="UP000265000">
    <property type="component" value="Unplaced"/>
</dbReference>
<dbReference type="STRING" id="8078.ENSFHEP00000032939"/>
<organism evidence="10 11">
    <name type="scientific">Fundulus heteroclitus</name>
    <name type="common">Killifish</name>
    <name type="synonym">Mummichog</name>
    <dbReference type="NCBI Taxonomy" id="8078"/>
    <lineage>
        <taxon>Eukaryota</taxon>
        <taxon>Metazoa</taxon>
        <taxon>Chordata</taxon>
        <taxon>Craniata</taxon>
        <taxon>Vertebrata</taxon>
        <taxon>Euteleostomi</taxon>
        <taxon>Actinopterygii</taxon>
        <taxon>Neopterygii</taxon>
        <taxon>Teleostei</taxon>
        <taxon>Neoteleostei</taxon>
        <taxon>Acanthomorphata</taxon>
        <taxon>Ovalentaria</taxon>
        <taxon>Atherinomorphae</taxon>
        <taxon>Cyprinodontiformes</taxon>
        <taxon>Fundulidae</taxon>
        <taxon>Fundulus</taxon>
    </lineage>
</organism>
<keyword evidence="8" id="KW-0175">Coiled coil</keyword>
<evidence type="ECO:0000256" key="2">
    <source>
        <dbReference type="ARBA" id="ARBA00010559"/>
    </source>
</evidence>
<evidence type="ECO:0000313" key="11">
    <source>
        <dbReference type="Proteomes" id="UP000265000"/>
    </source>
</evidence>
<dbReference type="Gene3D" id="1.25.10.10">
    <property type="entry name" value="Leucine-rich Repeat Variant"/>
    <property type="match status" value="1"/>
</dbReference>
<dbReference type="InterPro" id="IPR040191">
    <property type="entry name" value="UTP10"/>
</dbReference>
<keyword evidence="3 7" id="KW-0690">Ribosome biogenesis</keyword>
<evidence type="ECO:0000259" key="9">
    <source>
        <dbReference type="SMART" id="SM01036"/>
    </source>
</evidence>
<comment type="function">
    <text evidence="7">Involved in nucleolar processing of pre-18S ribosomal RNA.</text>
</comment>
<keyword evidence="5 7" id="KW-0539">Nucleus</keyword>
<feature type="coiled-coil region" evidence="8">
    <location>
        <begin position="315"/>
        <end position="342"/>
    </location>
</feature>
<dbReference type="GO" id="GO:0045943">
    <property type="term" value="P:positive regulation of transcription by RNA polymerase I"/>
    <property type="evidence" value="ECO:0007669"/>
    <property type="project" value="TreeGrafter"/>
</dbReference>
<keyword evidence="4 7" id="KW-0698">rRNA processing</keyword>
<sequence length="348" mass="40097">EGSASLLCLRLSSLRSTLATRLPPRVLLPNLSRCYGCMVEDRKPFRAESLMSILKEHICHMDRDQLSVHQSELTAFFLTSLDFRAERSQGDLEKAWRVEGGVIDCLIAMVMKLSEVTFRPLFFKLFDWTKSESKERLLTFYRLCDRIAERLKGLFVLFAGNLVKPLADVLRQTNSSKTDELIFDSELSEEKNCLLLQLVLDVLQKIFLYDTQRFLSRERADTLLGPLVDQLENCLGGPQVYQNRVVQHLVPCVGQFSVALADESQWKTLNYQILLKTRHSDSKVRFSSLLMLMELASKLKENYVVLLPETIPFLAELMEDECEEVEQQVQKVIQEMENILGEPLQSYF</sequence>
<dbReference type="SUPFAM" id="SSF48371">
    <property type="entry name" value="ARM repeat"/>
    <property type="match status" value="1"/>
</dbReference>
<dbReference type="GeneTree" id="ENSGT00390000015845"/>